<dbReference type="AlphaFoldDB" id="A0AAN8F7W0"/>
<evidence type="ECO:0000256" key="4">
    <source>
        <dbReference type="ARBA" id="ARBA00022801"/>
    </source>
</evidence>
<evidence type="ECO:0000256" key="5">
    <source>
        <dbReference type="ARBA" id="ARBA00022833"/>
    </source>
</evidence>
<keyword evidence="6" id="KW-0539">Nucleus</keyword>
<evidence type="ECO:0000256" key="1">
    <source>
        <dbReference type="ARBA" id="ARBA00004123"/>
    </source>
</evidence>
<feature type="domain" description="DUF1907" evidence="7">
    <location>
        <begin position="21"/>
        <end position="299"/>
    </location>
</feature>
<dbReference type="CDD" id="cd17298">
    <property type="entry name" value="DUF1907"/>
    <property type="match status" value="1"/>
</dbReference>
<sequence length="302" mass="33463">MSWNTFVINTLKPSNTELRSVIEGILWKNYKNVHVTLTNSPDLTKPPFRMTGNGFGRKLAIAEVGGMGNLFPVLHKDKDYNVKEIVVNLCGKKSAFVFGPSACPASVVGTAGELVIDANFSIPKIASKVTIQQSAHTSPYKTFNIDSPKFNLMGNLVISEEAGPAEVVHVKCSERIGDENLPACIRKGLAQHYGQSCVSMAGVFLLLRGKADVHVVPDYPSSPFKSMKEVENWFHMFNVNAPLVCATVFHSYDPGYNLRMEHTHCYSDHNDGGHYHADTTPNDIEYEGWFTAAEKIYRVDHI</sequence>
<evidence type="ECO:0000259" key="7">
    <source>
        <dbReference type="SMART" id="SM01168"/>
    </source>
</evidence>
<comment type="caution">
    <text evidence="8">The sequence shown here is derived from an EMBL/GenBank/DDBJ whole genome shotgun (WGS) entry which is preliminary data.</text>
</comment>
<accession>A0AAN8F7W0</accession>
<dbReference type="Pfam" id="PF08925">
    <property type="entry name" value="DUF1907"/>
    <property type="match status" value="1"/>
</dbReference>
<evidence type="ECO:0000256" key="6">
    <source>
        <dbReference type="ARBA" id="ARBA00023242"/>
    </source>
</evidence>
<evidence type="ECO:0000313" key="9">
    <source>
        <dbReference type="Proteomes" id="UP001331761"/>
    </source>
</evidence>
<evidence type="ECO:0000256" key="2">
    <source>
        <dbReference type="ARBA" id="ARBA00011245"/>
    </source>
</evidence>
<gene>
    <name evidence="8" type="ORF">GCK32_010713</name>
</gene>
<organism evidence="8 9">
    <name type="scientific">Trichostrongylus colubriformis</name>
    <name type="common">Black scour worm</name>
    <dbReference type="NCBI Taxonomy" id="6319"/>
    <lineage>
        <taxon>Eukaryota</taxon>
        <taxon>Metazoa</taxon>
        <taxon>Ecdysozoa</taxon>
        <taxon>Nematoda</taxon>
        <taxon>Chromadorea</taxon>
        <taxon>Rhabditida</taxon>
        <taxon>Rhabditina</taxon>
        <taxon>Rhabditomorpha</taxon>
        <taxon>Strongyloidea</taxon>
        <taxon>Trichostrongylidae</taxon>
        <taxon>Trichostrongylus</taxon>
    </lineage>
</organism>
<comment type="subunit">
    <text evidence="2">Monomer.</text>
</comment>
<evidence type="ECO:0000313" key="8">
    <source>
        <dbReference type="EMBL" id="KAK5971109.1"/>
    </source>
</evidence>
<keyword evidence="5" id="KW-0862">Zinc</keyword>
<keyword evidence="3" id="KW-0479">Metal-binding</keyword>
<keyword evidence="4 8" id="KW-0378">Hydrolase</keyword>
<evidence type="ECO:0000256" key="3">
    <source>
        <dbReference type="ARBA" id="ARBA00022723"/>
    </source>
</evidence>
<reference evidence="8 9" key="1">
    <citation type="submission" date="2019-10" db="EMBL/GenBank/DDBJ databases">
        <title>Assembly and Annotation for the nematode Trichostrongylus colubriformis.</title>
        <authorList>
            <person name="Martin J."/>
        </authorList>
    </citation>
    <scope>NUCLEOTIDE SEQUENCE [LARGE SCALE GENOMIC DNA]</scope>
    <source>
        <strain evidence="8">G859</strain>
        <tissue evidence="8">Whole worm</tissue>
    </source>
</reference>
<name>A0AAN8F7W0_TRICO</name>
<proteinExistence type="predicted"/>
<dbReference type="EMBL" id="WIXE01018225">
    <property type="protein sequence ID" value="KAK5971109.1"/>
    <property type="molecule type" value="Genomic_DNA"/>
</dbReference>
<dbReference type="PANTHER" id="PTHR13204:SF1">
    <property type="entry name" value="ESTER HYDROLASE C11ORF54"/>
    <property type="match status" value="1"/>
</dbReference>
<comment type="subcellular location">
    <subcellularLocation>
        <location evidence="1">Nucleus</location>
    </subcellularLocation>
</comment>
<keyword evidence="9" id="KW-1185">Reference proteome</keyword>
<dbReference type="PANTHER" id="PTHR13204">
    <property type="entry name" value="PTD012 PROTEIN"/>
    <property type="match status" value="1"/>
</dbReference>
<dbReference type="SUPFAM" id="SSF117856">
    <property type="entry name" value="AF0104/ALDC/Ptd012-like"/>
    <property type="match status" value="1"/>
</dbReference>
<dbReference type="SMART" id="SM01168">
    <property type="entry name" value="DUF1907"/>
    <property type="match status" value="1"/>
</dbReference>
<dbReference type="GO" id="GO:0016788">
    <property type="term" value="F:hydrolase activity, acting on ester bonds"/>
    <property type="evidence" value="ECO:0007669"/>
    <property type="project" value="TreeGrafter"/>
</dbReference>
<protein>
    <submittedName>
        <fullName evidence="8">Ester hydrolase</fullName>
    </submittedName>
</protein>
<dbReference type="GO" id="GO:0005634">
    <property type="term" value="C:nucleus"/>
    <property type="evidence" value="ECO:0007669"/>
    <property type="project" value="UniProtKB-SubCell"/>
</dbReference>
<dbReference type="Proteomes" id="UP001331761">
    <property type="component" value="Unassembled WGS sequence"/>
</dbReference>
<dbReference type="InterPro" id="IPR015021">
    <property type="entry name" value="C11orf54_DUF1907"/>
</dbReference>
<dbReference type="GO" id="GO:0008270">
    <property type="term" value="F:zinc ion binding"/>
    <property type="evidence" value="ECO:0007669"/>
    <property type="project" value="TreeGrafter"/>
</dbReference>